<evidence type="ECO:0000256" key="11">
    <source>
        <dbReference type="ARBA" id="ARBA00047445"/>
    </source>
</evidence>
<evidence type="ECO:0000256" key="8">
    <source>
        <dbReference type="ARBA" id="ARBA00022676"/>
    </source>
</evidence>
<gene>
    <name evidence="16" type="ORF">BMIN_1546</name>
</gene>
<dbReference type="GO" id="GO:0009435">
    <property type="term" value="P:NAD+ biosynthetic process"/>
    <property type="evidence" value="ECO:0007669"/>
    <property type="project" value="UniProtKB-UniPathway"/>
</dbReference>
<name>A0A087BJY6_9BIFI</name>
<dbReference type="FunFam" id="3.20.20.70:FF:000030">
    <property type="entry name" value="Nicotinate-nucleotide pyrophosphorylase, carboxylating"/>
    <property type="match status" value="1"/>
</dbReference>
<evidence type="ECO:0000256" key="3">
    <source>
        <dbReference type="ARBA" id="ARBA00009400"/>
    </source>
</evidence>
<evidence type="ECO:0000256" key="9">
    <source>
        <dbReference type="ARBA" id="ARBA00022679"/>
    </source>
</evidence>
<dbReference type="NCBIfam" id="TIGR00078">
    <property type="entry name" value="nadC"/>
    <property type="match status" value="1"/>
</dbReference>
<dbReference type="GO" id="GO:0005737">
    <property type="term" value="C:cytoplasm"/>
    <property type="evidence" value="ECO:0007669"/>
    <property type="project" value="TreeGrafter"/>
</dbReference>
<comment type="catalytic activity">
    <reaction evidence="11">
        <text>nicotinate beta-D-ribonucleotide + CO2 + diphosphate = quinolinate + 5-phospho-alpha-D-ribose 1-diphosphate + 2 H(+)</text>
        <dbReference type="Rhea" id="RHEA:12733"/>
        <dbReference type="ChEBI" id="CHEBI:15378"/>
        <dbReference type="ChEBI" id="CHEBI:16526"/>
        <dbReference type="ChEBI" id="CHEBI:29959"/>
        <dbReference type="ChEBI" id="CHEBI:33019"/>
        <dbReference type="ChEBI" id="CHEBI:57502"/>
        <dbReference type="ChEBI" id="CHEBI:58017"/>
        <dbReference type="EC" id="2.4.2.19"/>
    </reaction>
</comment>
<dbReference type="InterPro" id="IPR013785">
    <property type="entry name" value="Aldolase_TIM"/>
</dbReference>
<evidence type="ECO:0000256" key="1">
    <source>
        <dbReference type="ARBA" id="ARBA00003237"/>
    </source>
</evidence>
<dbReference type="SUPFAM" id="SSF54675">
    <property type="entry name" value="Nicotinate/Quinolinate PRTase N-terminal domain-like"/>
    <property type="match status" value="1"/>
</dbReference>
<evidence type="ECO:0000256" key="6">
    <source>
        <dbReference type="ARBA" id="ARBA00020990"/>
    </source>
</evidence>
<evidence type="ECO:0000259" key="14">
    <source>
        <dbReference type="Pfam" id="PF01729"/>
    </source>
</evidence>
<dbReference type="InterPro" id="IPR022412">
    <property type="entry name" value="Quinolinate_PRibosylTrfase_N"/>
</dbReference>
<comment type="function">
    <text evidence="1">Involved in the catabolism of quinolinic acid (QA).</text>
</comment>
<dbReference type="Gene3D" id="3.90.1170.20">
    <property type="entry name" value="Quinolinate phosphoribosyl transferase, N-terminal domain"/>
    <property type="match status" value="1"/>
</dbReference>
<dbReference type="SUPFAM" id="SSF51690">
    <property type="entry name" value="Nicotinate/Quinolinate PRTase C-terminal domain-like"/>
    <property type="match status" value="1"/>
</dbReference>
<organism evidence="16 17">
    <name type="scientific">Bifidobacterium minimum</name>
    <dbReference type="NCBI Taxonomy" id="1693"/>
    <lineage>
        <taxon>Bacteria</taxon>
        <taxon>Bacillati</taxon>
        <taxon>Actinomycetota</taxon>
        <taxon>Actinomycetes</taxon>
        <taxon>Bifidobacteriales</taxon>
        <taxon>Bifidobacteriaceae</taxon>
        <taxon>Bifidobacterium</taxon>
    </lineage>
</organism>
<dbReference type="InterPro" id="IPR004393">
    <property type="entry name" value="NadC"/>
</dbReference>
<dbReference type="eggNOG" id="COG0157">
    <property type="taxonomic scope" value="Bacteria"/>
</dbReference>
<dbReference type="RefSeq" id="WP_022861642.1">
    <property type="nucleotide sequence ID" value="NZ_JGZD01000014.1"/>
</dbReference>
<keyword evidence="17" id="KW-1185">Reference proteome</keyword>
<proteinExistence type="inferred from homology"/>
<dbReference type="Pfam" id="PF01729">
    <property type="entry name" value="QRPTase_C"/>
    <property type="match status" value="1"/>
</dbReference>
<dbReference type="InterPro" id="IPR036068">
    <property type="entry name" value="Nicotinate_pribotase-like_C"/>
</dbReference>
<evidence type="ECO:0000256" key="5">
    <source>
        <dbReference type="ARBA" id="ARBA00011944"/>
    </source>
</evidence>
<comment type="similarity">
    <text evidence="3 13">Belongs to the NadC/ModD family.</text>
</comment>
<protein>
    <recommendedName>
        <fullName evidence="6">Nicotinate-nucleotide pyrophosphorylase [carboxylating]</fullName>
        <ecNumber evidence="5">2.4.2.19</ecNumber>
    </recommendedName>
    <alternativeName>
        <fullName evidence="12">Probable nicotinate-nucleotide pyrophosphorylase [carboxylating]</fullName>
    </alternativeName>
    <alternativeName>
        <fullName evidence="10">Quinolinate phosphoribosyltransferase [decarboxylating]</fullName>
    </alternativeName>
</protein>
<dbReference type="Gene3D" id="3.20.20.70">
    <property type="entry name" value="Aldolase class I"/>
    <property type="match status" value="1"/>
</dbReference>
<dbReference type="CDD" id="cd01572">
    <property type="entry name" value="QPRTase"/>
    <property type="match status" value="1"/>
</dbReference>
<dbReference type="GO" id="GO:0034213">
    <property type="term" value="P:quinolinate catabolic process"/>
    <property type="evidence" value="ECO:0007669"/>
    <property type="project" value="TreeGrafter"/>
</dbReference>
<evidence type="ECO:0000313" key="16">
    <source>
        <dbReference type="EMBL" id="KFI71336.1"/>
    </source>
</evidence>
<comment type="caution">
    <text evidence="16">The sequence shown here is derived from an EMBL/GenBank/DDBJ whole genome shotgun (WGS) entry which is preliminary data.</text>
</comment>
<keyword evidence="9 13" id="KW-0808">Transferase</keyword>
<accession>A0A087BJY6</accession>
<sequence length="283" mass="30614">MTPLIVEDTIRRALIEDCPTRDITSETTIPEDMRSRAILRSREDGILSGIDVAREAFLLTDPSIRLTPAIRDGAGIHPRDVIATIEGPARGILRAERVALNFLQRMSGIATLTRRFVDAANGAPGSHARIADTRKTMPGLRPFDRYAVRCGGGHNHRYGLSDAVLVKDNHLAAMREAGLDLSEALRHIRSRIGHTTHIEVEIDGLDQLPMALEGGADTVMFDNFGIEDIRRGVDMVAGRAIVEASGTMTLDRVAAVASCGVDVISVGALTHSVSAIDVGLDWR</sequence>
<dbReference type="UniPathway" id="UPA00253">
    <property type="reaction ID" value="UER00331"/>
</dbReference>
<dbReference type="InterPro" id="IPR037128">
    <property type="entry name" value="Quinolinate_PRibosylTase_N_sf"/>
</dbReference>
<dbReference type="FunFam" id="3.90.1170.20:FF:000001">
    <property type="entry name" value="Nicotinate-nucleotide diphosphorylase (Carboxylating)"/>
    <property type="match status" value="1"/>
</dbReference>
<dbReference type="InterPro" id="IPR002638">
    <property type="entry name" value="Quinolinate_PRibosylTrfase_C"/>
</dbReference>
<dbReference type="GO" id="GO:0004514">
    <property type="term" value="F:nicotinate-nucleotide diphosphorylase (carboxylating) activity"/>
    <property type="evidence" value="ECO:0007669"/>
    <property type="project" value="UniProtKB-EC"/>
</dbReference>
<evidence type="ECO:0000256" key="12">
    <source>
        <dbReference type="ARBA" id="ARBA00069173"/>
    </source>
</evidence>
<dbReference type="AlphaFoldDB" id="A0A087BJY6"/>
<dbReference type="InterPro" id="IPR027277">
    <property type="entry name" value="NadC/ModD"/>
</dbReference>
<keyword evidence="8 13" id="KW-0328">Glycosyltransferase</keyword>
<keyword evidence="7" id="KW-0662">Pyridine nucleotide biosynthesis</keyword>
<dbReference type="Proteomes" id="UP000029014">
    <property type="component" value="Unassembled WGS sequence"/>
</dbReference>
<dbReference type="EC" id="2.4.2.19" evidence="5"/>
<dbReference type="STRING" id="1693.BMIN_1546"/>
<evidence type="ECO:0000256" key="7">
    <source>
        <dbReference type="ARBA" id="ARBA00022642"/>
    </source>
</evidence>
<evidence type="ECO:0000313" key="17">
    <source>
        <dbReference type="Proteomes" id="UP000029014"/>
    </source>
</evidence>
<evidence type="ECO:0000256" key="4">
    <source>
        <dbReference type="ARBA" id="ARBA00011218"/>
    </source>
</evidence>
<dbReference type="PANTHER" id="PTHR32179">
    <property type="entry name" value="NICOTINATE-NUCLEOTIDE PYROPHOSPHORYLASE [CARBOXYLATING]"/>
    <property type="match status" value="1"/>
</dbReference>
<comment type="subunit">
    <text evidence="4">Hexamer formed by 3 homodimers.</text>
</comment>
<dbReference type="Pfam" id="PF02749">
    <property type="entry name" value="QRPTase_N"/>
    <property type="match status" value="1"/>
</dbReference>
<dbReference type="EMBL" id="JGZD01000014">
    <property type="protein sequence ID" value="KFI71336.1"/>
    <property type="molecule type" value="Genomic_DNA"/>
</dbReference>
<evidence type="ECO:0000256" key="10">
    <source>
        <dbReference type="ARBA" id="ARBA00033102"/>
    </source>
</evidence>
<evidence type="ECO:0000256" key="13">
    <source>
        <dbReference type="PIRNR" id="PIRNR006250"/>
    </source>
</evidence>
<evidence type="ECO:0000259" key="15">
    <source>
        <dbReference type="Pfam" id="PF02749"/>
    </source>
</evidence>
<evidence type="ECO:0000256" key="2">
    <source>
        <dbReference type="ARBA" id="ARBA00004893"/>
    </source>
</evidence>
<reference evidence="16 17" key="1">
    <citation type="submission" date="2014-03" db="EMBL/GenBank/DDBJ databases">
        <title>Genomics of Bifidobacteria.</title>
        <authorList>
            <person name="Ventura M."/>
            <person name="Milani C."/>
            <person name="Lugli G.A."/>
        </authorList>
    </citation>
    <scope>NUCLEOTIDE SEQUENCE [LARGE SCALE GENOMIC DNA]</scope>
    <source>
        <strain evidence="16 17">LMG 11592</strain>
    </source>
</reference>
<dbReference type="PANTHER" id="PTHR32179:SF3">
    <property type="entry name" value="NICOTINATE-NUCLEOTIDE PYROPHOSPHORYLASE [CARBOXYLATING]"/>
    <property type="match status" value="1"/>
</dbReference>
<comment type="pathway">
    <text evidence="2">Cofactor biosynthesis; NAD(+) biosynthesis; nicotinate D-ribonucleotide from quinolinate: step 1/1.</text>
</comment>
<feature type="domain" description="Quinolinate phosphoribosyl transferase C-terminal" evidence="14">
    <location>
        <begin position="109"/>
        <end position="281"/>
    </location>
</feature>
<feature type="domain" description="Quinolinate phosphoribosyl transferase N-terminal" evidence="15">
    <location>
        <begin position="22"/>
        <end position="107"/>
    </location>
</feature>
<dbReference type="PIRSF" id="PIRSF006250">
    <property type="entry name" value="NadC_ModD"/>
    <property type="match status" value="1"/>
</dbReference>